<organism evidence="2 3">
    <name type="scientific">Actinomycetospora aeridis</name>
    <dbReference type="NCBI Taxonomy" id="3129231"/>
    <lineage>
        <taxon>Bacteria</taxon>
        <taxon>Bacillati</taxon>
        <taxon>Actinomycetota</taxon>
        <taxon>Actinomycetes</taxon>
        <taxon>Pseudonocardiales</taxon>
        <taxon>Pseudonocardiaceae</taxon>
        <taxon>Actinomycetospora</taxon>
    </lineage>
</organism>
<reference evidence="2 3" key="1">
    <citation type="submission" date="2024-03" db="EMBL/GenBank/DDBJ databases">
        <title>Actinomycetospora sp. OC33-EN06, a novel actinomycete isolated from wild orchid (Aerides multiflora).</title>
        <authorList>
            <person name="Suriyachadkun C."/>
        </authorList>
    </citation>
    <scope>NUCLEOTIDE SEQUENCE [LARGE SCALE GENOMIC DNA]</scope>
    <source>
        <strain evidence="2 3">OC33-EN06</strain>
    </source>
</reference>
<dbReference type="EMBL" id="JBBEGL010000003">
    <property type="protein sequence ID" value="MEJ2887074.1"/>
    <property type="molecule type" value="Genomic_DNA"/>
</dbReference>
<feature type="compositionally biased region" description="Basic and acidic residues" evidence="1">
    <location>
        <begin position="45"/>
        <end position="54"/>
    </location>
</feature>
<comment type="caution">
    <text evidence="2">The sequence shown here is derived from an EMBL/GenBank/DDBJ whole genome shotgun (WGS) entry which is preliminary data.</text>
</comment>
<evidence type="ECO:0000256" key="1">
    <source>
        <dbReference type="SAM" id="MobiDB-lite"/>
    </source>
</evidence>
<keyword evidence="3" id="KW-1185">Reference proteome</keyword>
<dbReference type="RefSeq" id="WP_337713568.1">
    <property type="nucleotide sequence ID" value="NZ_JBBEGL010000003.1"/>
</dbReference>
<proteinExistence type="predicted"/>
<gene>
    <name evidence="2" type="ORF">WCD41_11515</name>
</gene>
<protein>
    <submittedName>
        <fullName evidence="2">Uncharacterized protein</fullName>
    </submittedName>
</protein>
<evidence type="ECO:0000313" key="2">
    <source>
        <dbReference type="EMBL" id="MEJ2887074.1"/>
    </source>
</evidence>
<dbReference type="Proteomes" id="UP001370100">
    <property type="component" value="Unassembled WGS sequence"/>
</dbReference>
<feature type="region of interest" description="Disordered" evidence="1">
    <location>
        <begin position="1"/>
        <end position="62"/>
    </location>
</feature>
<name>A0ABU8N3U9_9PSEU</name>
<accession>A0ABU8N3U9</accession>
<sequence>MADQERETPRGNVRMPIDDRIPPEEWVAEQPSGPSPTLGNDALAEEQRRRREIEYGAGGAPG</sequence>
<evidence type="ECO:0000313" key="3">
    <source>
        <dbReference type="Proteomes" id="UP001370100"/>
    </source>
</evidence>